<dbReference type="InterPro" id="IPR027417">
    <property type="entry name" value="P-loop_NTPase"/>
</dbReference>
<feature type="domain" description="G" evidence="2">
    <location>
        <begin position="91"/>
        <end position="189"/>
    </location>
</feature>
<accession>A0A9W8J3F4</accession>
<dbReference type="GO" id="GO:0005525">
    <property type="term" value="F:GTP binding"/>
    <property type="evidence" value="ECO:0007669"/>
    <property type="project" value="InterPro"/>
</dbReference>
<organism evidence="3 4">
    <name type="scientific">Candolleomyces eurysporus</name>
    <dbReference type="NCBI Taxonomy" id="2828524"/>
    <lineage>
        <taxon>Eukaryota</taxon>
        <taxon>Fungi</taxon>
        <taxon>Dikarya</taxon>
        <taxon>Basidiomycota</taxon>
        <taxon>Agaricomycotina</taxon>
        <taxon>Agaricomycetes</taxon>
        <taxon>Agaricomycetidae</taxon>
        <taxon>Agaricales</taxon>
        <taxon>Agaricineae</taxon>
        <taxon>Psathyrellaceae</taxon>
        <taxon>Candolleomyces</taxon>
    </lineage>
</organism>
<comment type="caution">
    <text evidence="3">The sequence shown here is derived from an EMBL/GenBank/DDBJ whole genome shotgun (WGS) entry which is preliminary data.</text>
</comment>
<feature type="region of interest" description="Disordered" evidence="1">
    <location>
        <begin position="58"/>
        <end position="78"/>
    </location>
</feature>
<reference evidence="3" key="1">
    <citation type="submission" date="2022-06" db="EMBL/GenBank/DDBJ databases">
        <title>Genome Sequence of Candolleomyces eurysporus.</title>
        <authorList>
            <person name="Buettner E."/>
        </authorList>
    </citation>
    <scope>NUCLEOTIDE SEQUENCE</scope>
    <source>
        <strain evidence="3">VTCC 930004</strain>
    </source>
</reference>
<evidence type="ECO:0000313" key="4">
    <source>
        <dbReference type="Proteomes" id="UP001140091"/>
    </source>
</evidence>
<dbReference type="EMBL" id="JANBPK010001323">
    <property type="protein sequence ID" value="KAJ2923523.1"/>
    <property type="molecule type" value="Genomic_DNA"/>
</dbReference>
<dbReference type="Pfam" id="PF01926">
    <property type="entry name" value="MMR_HSR1"/>
    <property type="match status" value="1"/>
</dbReference>
<name>A0A9W8J3F4_9AGAR</name>
<dbReference type="AlphaFoldDB" id="A0A9W8J3F4"/>
<gene>
    <name evidence="3" type="ORF">H1R20_g13571</name>
</gene>
<dbReference type="CDD" id="cd00882">
    <property type="entry name" value="Ras_like_GTPase"/>
    <property type="match status" value="1"/>
</dbReference>
<evidence type="ECO:0000313" key="3">
    <source>
        <dbReference type="EMBL" id="KAJ2923523.1"/>
    </source>
</evidence>
<dbReference type="Proteomes" id="UP001140091">
    <property type="component" value="Unassembled WGS sequence"/>
</dbReference>
<dbReference type="OrthoDB" id="8954335at2759"/>
<dbReference type="SUPFAM" id="SSF52540">
    <property type="entry name" value="P-loop containing nucleoside triphosphate hydrolases"/>
    <property type="match status" value="1"/>
</dbReference>
<proteinExistence type="predicted"/>
<dbReference type="Gene3D" id="3.40.50.300">
    <property type="entry name" value="P-loop containing nucleotide triphosphate hydrolases"/>
    <property type="match status" value="1"/>
</dbReference>
<feature type="non-terminal residue" evidence="3">
    <location>
        <position position="365"/>
    </location>
</feature>
<dbReference type="InterPro" id="IPR006073">
    <property type="entry name" value="GTP-bd"/>
</dbReference>
<evidence type="ECO:0000256" key="1">
    <source>
        <dbReference type="SAM" id="MobiDB-lite"/>
    </source>
</evidence>
<evidence type="ECO:0000259" key="2">
    <source>
        <dbReference type="Pfam" id="PF01926"/>
    </source>
</evidence>
<protein>
    <recommendedName>
        <fullName evidence="2">G domain-containing protein</fullName>
    </recommendedName>
</protein>
<sequence>MGPDQTSEMDPSTMVPLKASNPELIEGIVGGVAIQPLPRTEPPSSRDFISQAVQTDSDPFVEEAPSISTLSPEPASDMVKPLPSIPDRKNIVFFGETGVGKSSVIKMFREGIDSSDSQPIPISSGAVGCTFSSKGYEADVNEGRYMLWDTAGLNEGVKGAVTHEKSVESLEELLLKLDGRIHLLVYCIRGKRFRQVVQDNYDLFYGELCGYQVPIVAVVTGLENEEPNMENWWRENNGELRKYGLTFKGHACITATRGKAMKGGGNRFDEEYEESQIQVRSLIENSCSEAGYSVSGIRKNDSAFQIMGWSLSTAGELRRDSGDGTGDDGYLMPGRFPISNLPNPLRPLRPLKDRFYHWTTRHTPS</sequence>
<keyword evidence="4" id="KW-1185">Reference proteome</keyword>